<name>A0A5J5NJG0_GOSBA</name>
<evidence type="ECO:0000313" key="3">
    <source>
        <dbReference type="Proteomes" id="UP000327439"/>
    </source>
</evidence>
<dbReference type="Proteomes" id="UP000327439">
    <property type="component" value="Chromosome D13"/>
</dbReference>
<keyword evidence="3" id="KW-1185">Reference proteome</keyword>
<evidence type="ECO:0000256" key="1">
    <source>
        <dbReference type="SAM" id="Phobius"/>
    </source>
</evidence>
<keyword evidence="1" id="KW-0472">Membrane</keyword>
<reference evidence="3" key="1">
    <citation type="journal article" date="2020" name="Nat. Genet.">
        <title>Genomic diversifications of five Gossypium allopolyploid species and their impact on cotton improvement.</title>
        <authorList>
            <person name="Chen Z.J."/>
            <person name="Sreedasyam A."/>
            <person name="Ando A."/>
            <person name="Song Q."/>
            <person name="De Santiago L.M."/>
            <person name="Hulse-Kemp A.M."/>
            <person name="Ding M."/>
            <person name="Ye W."/>
            <person name="Kirkbride R.C."/>
            <person name="Jenkins J."/>
            <person name="Plott C."/>
            <person name="Lovell J."/>
            <person name="Lin Y.M."/>
            <person name="Vaughn R."/>
            <person name="Liu B."/>
            <person name="Simpson S."/>
            <person name="Scheffler B.E."/>
            <person name="Wen L."/>
            <person name="Saski C.A."/>
            <person name="Grover C.E."/>
            <person name="Hu G."/>
            <person name="Conover J.L."/>
            <person name="Carlson J.W."/>
            <person name="Shu S."/>
            <person name="Boston L.B."/>
            <person name="Williams M."/>
            <person name="Peterson D.G."/>
            <person name="McGee K."/>
            <person name="Jones D.C."/>
            <person name="Wendel J.F."/>
            <person name="Stelly D.M."/>
            <person name="Grimwood J."/>
            <person name="Schmutz J."/>
        </authorList>
    </citation>
    <scope>NUCLEOTIDE SEQUENCE [LARGE SCALE GENOMIC DNA]</scope>
    <source>
        <strain evidence="3">cv. 3-79</strain>
    </source>
</reference>
<organism evidence="2 3">
    <name type="scientific">Gossypium barbadense</name>
    <name type="common">Sea Island cotton</name>
    <name type="synonym">Hibiscus barbadensis</name>
    <dbReference type="NCBI Taxonomy" id="3634"/>
    <lineage>
        <taxon>Eukaryota</taxon>
        <taxon>Viridiplantae</taxon>
        <taxon>Streptophyta</taxon>
        <taxon>Embryophyta</taxon>
        <taxon>Tracheophyta</taxon>
        <taxon>Spermatophyta</taxon>
        <taxon>Magnoliopsida</taxon>
        <taxon>eudicotyledons</taxon>
        <taxon>Gunneridae</taxon>
        <taxon>Pentapetalae</taxon>
        <taxon>rosids</taxon>
        <taxon>malvids</taxon>
        <taxon>Malvales</taxon>
        <taxon>Malvaceae</taxon>
        <taxon>Malvoideae</taxon>
        <taxon>Gossypium</taxon>
    </lineage>
</organism>
<keyword evidence="1" id="KW-1133">Transmembrane helix</keyword>
<protein>
    <submittedName>
        <fullName evidence="2">Uncharacterized protein</fullName>
    </submittedName>
</protein>
<gene>
    <name evidence="2" type="ORF">ES319_D13G085800v1</name>
</gene>
<sequence>SKLESKQKGNIKNKKREKKNYLKSAASFIIFLYIHLQTHSSHLIPSPFIPNLKSKEHICTADSRLVCNLQQYLHFMTKTSKNQDKKFQCCLGTNITYILLNTFKKSRKYHYHLDDNPRYTHH</sequence>
<dbReference type="OrthoDB" id="10364054at2759"/>
<accession>A0A5J5NJG0</accession>
<keyword evidence="1" id="KW-0812">Transmembrane</keyword>
<dbReference type="AlphaFoldDB" id="A0A5J5NJG0"/>
<proteinExistence type="predicted"/>
<dbReference type="EMBL" id="CM018227">
    <property type="protein sequence ID" value="KAB1994235.1"/>
    <property type="molecule type" value="Genomic_DNA"/>
</dbReference>
<feature type="transmembrane region" description="Helical" evidence="1">
    <location>
        <begin position="20"/>
        <end position="36"/>
    </location>
</feature>
<evidence type="ECO:0000313" key="2">
    <source>
        <dbReference type="EMBL" id="KAB1994235.1"/>
    </source>
</evidence>
<feature type="non-terminal residue" evidence="2">
    <location>
        <position position="122"/>
    </location>
</feature>